<comment type="caution">
    <text evidence="1">The sequence shown here is derived from an EMBL/GenBank/DDBJ whole genome shotgun (WGS) entry which is preliminary data.</text>
</comment>
<sequence length="65" mass="7339">MPWLICGDGSEVGKARQLEMDQQDECDEHYMHDNQRFCANDRDVSGGIGCLHGRILTGLWLDSQS</sequence>
<evidence type="ECO:0000313" key="1">
    <source>
        <dbReference type="EMBL" id="GEB04058.1"/>
    </source>
</evidence>
<protein>
    <submittedName>
        <fullName evidence="1">Uncharacterized protein</fullName>
    </submittedName>
</protein>
<gene>
    <name evidence="1" type="ORF">GRO01_16340</name>
</gene>
<evidence type="ECO:0000313" key="2">
    <source>
        <dbReference type="Proteomes" id="UP000320772"/>
    </source>
</evidence>
<proteinExistence type="predicted"/>
<accession>A0A4Y3M9B2</accession>
<reference evidence="1 2" key="1">
    <citation type="submission" date="2019-06" db="EMBL/GenBank/DDBJ databases">
        <title>Whole genome shotgun sequence of Gluconobacter roseus NBRC 3990.</title>
        <authorList>
            <person name="Hosoyama A."/>
            <person name="Uohara A."/>
            <person name="Ohji S."/>
            <person name="Ichikawa N."/>
        </authorList>
    </citation>
    <scope>NUCLEOTIDE SEQUENCE [LARGE SCALE GENOMIC DNA]</scope>
    <source>
        <strain evidence="1 2">NBRC 3990</strain>
    </source>
</reference>
<dbReference type="AlphaFoldDB" id="A0A4Y3M9B2"/>
<keyword evidence="2" id="KW-1185">Reference proteome</keyword>
<dbReference type="EMBL" id="BJLY01000003">
    <property type="protein sequence ID" value="GEB04058.1"/>
    <property type="molecule type" value="Genomic_DNA"/>
</dbReference>
<dbReference type="Proteomes" id="UP000320772">
    <property type="component" value="Unassembled WGS sequence"/>
</dbReference>
<organism evidence="1 2">
    <name type="scientific">Gluconobacter roseus NBRC 3990</name>
    <dbReference type="NCBI Taxonomy" id="1307950"/>
    <lineage>
        <taxon>Bacteria</taxon>
        <taxon>Pseudomonadati</taxon>
        <taxon>Pseudomonadota</taxon>
        <taxon>Alphaproteobacteria</taxon>
        <taxon>Acetobacterales</taxon>
        <taxon>Acetobacteraceae</taxon>
        <taxon>Gluconobacter</taxon>
    </lineage>
</organism>
<name>A0A4Y3M9B2_9PROT</name>